<dbReference type="AlphaFoldDB" id="A0A9E7ZRK5"/>
<gene>
    <name evidence="2" type="ORF">NWE54_14315</name>
</gene>
<proteinExistence type="predicted"/>
<name>A0A9E7ZRK5_9HYPH</name>
<dbReference type="EMBL" id="CP102774">
    <property type="protein sequence ID" value="UZF85012.1"/>
    <property type="molecule type" value="Genomic_DNA"/>
</dbReference>
<accession>A0A9E7ZRK5</accession>
<feature type="region of interest" description="Disordered" evidence="1">
    <location>
        <begin position="61"/>
        <end position="86"/>
    </location>
</feature>
<protein>
    <submittedName>
        <fullName evidence="2">Uncharacterized protein</fullName>
    </submittedName>
</protein>
<feature type="compositionally biased region" description="Basic residues" evidence="1">
    <location>
        <begin position="76"/>
        <end position="86"/>
    </location>
</feature>
<organism evidence="2">
    <name type="scientific">Bosea sp. NBC_00436</name>
    <dbReference type="NCBI Taxonomy" id="2969620"/>
    <lineage>
        <taxon>Bacteria</taxon>
        <taxon>Pseudomonadati</taxon>
        <taxon>Pseudomonadota</taxon>
        <taxon>Alphaproteobacteria</taxon>
        <taxon>Hyphomicrobiales</taxon>
        <taxon>Boseaceae</taxon>
        <taxon>Bosea</taxon>
    </lineage>
</organism>
<sequence length="86" mass="9418">MSSRNMKLDEIKARAQAAFEKTEQRRQEALVAWQAVEDEASAARLKTEKLRALRLARDAEEAAAKEAAASSAPPAKRSRKAAAKPL</sequence>
<evidence type="ECO:0000256" key="1">
    <source>
        <dbReference type="SAM" id="MobiDB-lite"/>
    </source>
</evidence>
<reference evidence="2" key="1">
    <citation type="submission" date="2022-08" db="EMBL/GenBank/DDBJ databases">
        <title>Complete Genome Sequences of 2 Bosea sp. soil isolates.</title>
        <authorList>
            <person name="Alvarez Arevalo M."/>
            <person name="Sterndorff E.B."/>
            <person name="Faurdal D."/>
            <person name="Joergensen T.S."/>
            <person name="Weber T."/>
        </authorList>
    </citation>
    <scope>NUCLEOTIDE SEQUENCE</scope>
    <source>
        <strain evidence="2">NBC_00436</strain>
    </source>
</reference>
<feature type="compositionally biased region" description="Low complexity" evidence="1">
    <location>
        <begin position="65"/>
        <end position="75"/>
    </location>
</feature>
<evidence type="ECO:0000313" key="2">
    <source>
        <dbReference type="EMBL" id="UZF85012.1"/>
    </source>
</evidence>